<dbReference type="AlphaFoldDB" id="S7MBX0"/>
<accession>S7MBX0</accession>
<dbReference type="Proteomes" id="UP000052978">
    <property type="component" value="Unassembled WGS sequence"/>
</dbReference>
<evidence type="ECO:0000313" key="1">
    <source>
        <dbReference type="EMBL" id="EPQ01644.1"/>
    </source>
</evidence>
<protein>
    <submittedName>
        <fullName evidence="1">Uncharacterized protein</fullName>
    </submittedName>
</protein>
<name>S7MBX0_MYOBR</name>
<dbReference type="EMBL" id="KE161080">
    <property type="protein sequence ID" value="EPQ01644.1"/>
    <property type="molecule type" value="Genomic_DNA"/>
</dbReference>
<evidence type="ECO:0000313" key="2">
    <source>
        <dbReference type="Proteomes" id="UP000052978"/>
    </source>
</evidence>
<reference evidence="1 2" key="1">
    <citation type="journal article" date="2013" name="Nat. Commun.">
        <title>Genome analysis reveals insights into physiology and longevity of the Brandt's bat Myotis brandtii.</title>
        <authorList>
            <person name="Seim I."/>
            <person name="Fang X."/>
            <person name="Xiong Z."/>
            <person name="Lobanov A.V."/>
            <person name="Huang Z."/>
            <person name="Ma S."/>
            <person name="Feng Y."/>
            <person name="Turanov A.A."/>
            <person name="Zhu Y."/>
            <person name="Lenz T.L."/>
            <person name="Gerashchenko M.V."/>
            <person name="Fan D."/>
            <person name="Hee Yim S."/>
            <person name="Yao X."/>
            <person name="Jordan D."/>
            <person name="Xiong Y."/>
            <person name="Ma Y."/>
            <person name="Lyapunov A.N."/>
            <person name="Chen G."/>
            <person name="Kulakova O.I."/>
            <person name="Sun Y."/>
            <person name="Lee S.G."/>
            <person name="Bronson R.T."/>
            <person name="Moskalev A.A."/>
            <person name="Sunyaev S.R."/>
            <person name="Zhang G."/>
            <person name="Krogh A."/>
            <person name="Wang J."/>
            <person name="Gladyshev V.N."/>
        </authorList>
    </citation>
    <scope>NUCLEOTIDE SEQUENCE [LARGE SCALE GENOMIC DNA]</scope>
</reference>
<sequence>MALDVRHLVGESGVQGLRSAAREGRAQTPPHCPSLGCSLHAKYFPQKRAMRRNVSLRRKGFEFIGARH</sequence>
<proteinExistence type="predicted"/>
<organism evidence="1 2">
    <name type="scientific">Myotis brandtii</name>
    <name type="common">Brandt's bat</name>
    <dbReference type="NCBI Taxonomy" id="109478"/>
    <lineage>
        <taxon>Eukaryota</taxon>
        <taxon>Metazoa</taxon>
        <taxon>Chordata</taxon>
        <taxon>Craniata</taxon>
        <taxon>Vertebrata</taxon>
        <taxon>Euteleostomi</taxon>
        <taxon>Mammalia</taxon>
        <taxon>Eutheria</taxon>
        <taxon>Laurasiatheria</taxon>
        <taxon>Chiroptera</taxon>
        <taxon>Yangochiroptera</taxon>
        <taxon>Vespertilionidae</taxon>
        <taxon>Myotis</taxon>
    </lineage>
</organism>
<keyword evidence="2" id="KW-1185">Reference proteome</keyword>
<gene>
    <name evidence="1" type="ORF">D623_10006736</name>
</gene>